<evidence type="ECO:0000256" key="3">
    <source>
        <dbReference type="ARBA" id="ARBA00022989"/>
    </source>
</evidence>
<feature type="transmembrane region" description="Helical" evidence="5">
    <location>
        <begin position="281"/>
        <end position="299"/>
    </location>
</feature>
<feature type="transmembrane region" description="Helical" evidence="5">
    <location>
        <begin position="151"/>
        <end position="168"/>
    </location>
</feature>
<dbReference type="GO" id="GO:0016765">
    <property type="term" value="F:transferase activity, transferring alkyl or aryl (other than methyl) groups"/>
    <property type="evidence" value="ECO:0007669"/>
    <property type="project" value="InterPro"/>
</dbReference>
<dbReference type="Proteomes" id="UP000059188">
    <property type="component" value="Unassembled WGS sequence"/>
</dbReference>
<evidence type="ECO:0000256" key="4">
    <source>
        <dbReference type="ARBA" id="ARBA00023136"/>
    </source>
</evidence>
<feature type="transmembrane region" description="Helical" evidence="5">
    <location>
        <begin position="311"/>
        <end position="329"/>
    </location>
</feature>
<feature type="transmembrane region" description="Helical" evidence="5">
    <location>
        <begin position="257"/>
        <end position="275"/>
    </location>
</feature>
<name>A0A0B7FGA8_THACB</name>
<evidence type="ECO:0000313" key="6">
    <source>
        <dbReference type="EMBL" id="CEL57041.1"/>
    </source>
</evidence>
<evidence type="ECO:0008006" key="8">
    <source>
        <dbReference type="Google" id="ProtNLM"/>
    </source>
</evidence>
<proteinExistence type="predicted"/>
<reference evidence="6 7" key="1">
    <citation type="submission" date="2014-11" db="EMBL/GenBank/DDBJ databases">
        <authorList>
            <person name="Wibberg Daniel"/>
        </authorList>
    </citation>
    <scope>NUCLEOTIDE SEQUENCE [LARGE SCALE GENOMIC DNA]</scope>
    <source>
        <strain evidence="6">Rhizoctonia solani AG1-IB 7/3/14</strain>
    </source>
</reference>
<keyword evidence="3 5" id="KW-1133">Transmembrane helix</keyword>
<keyword evidence="2 5" id="KW-0812">Transmembrane</keyword>
<gene>
    <name evidence="6" type="ORF">RSOLAG1IB_08294</name>
</gene>
<protein>
    <recommendedName>
        <fullName evidence="8">UbiA domain-containing protein</fullName>
    </recommendedName>
</protein>
<evidence type="ECO:0000256" key="1">
    <source>
        <dbReference type="ARBA" id="ARBA00004141"/>
    </source>
</evidence>
<comment type="subcellular location">
    <subcellularLocation>
        <location evidence="1">Membrane</location>
        <topology evidence="1">Multi-pass membrane protein</topology>
    </subcellularLocation>
</comment>
<dbReference type="AlphaFoldDB" id="A0A0B7FGA8"/>
<accession>A0A0B7FGA8</accession>
<dbReference type="EMBL" id="LN679126">
    <property type="protein sequence ID" value="CEL57041.1"/>
    <property type="molecule type" value="Genomic_DNA"/>
</dbReference>
<evidence type="ECO:0000256" key="2">
    <source>
        <dbReference type="ARBA" id="ARBA00022692"/>
    </source>
</evidence>
<evidence type="ECO:0000256" key="5">
    <source>
        <dbReference type="SAM" id="Phobius"/>
    </source>
</evidence>
<organism evidence="6 7">
    <name type="scientific">Thanatephorus cucumeris (strain AG1-IB / isolate 7/3/14)</name>
    <name type="common">Lettuce bottom rot fungus</name>
    <name type="synonym">Rhizoctonia solani</name>
    <dbReference type="NCBI Taxonomy" id="1108050"/>
    <lineage>
        <taxon>Eukaryota</taxon>
        <taxon>Fungi</taxon>
        <taxon>Dikarya</taxon>
        <taxon>Basidiomycota</taxon>
        <taxon>Agaricomycotina</taxon>
        <taxon>Agaricomycetes</taxon>
        <taxon>Cantharellales</taxon>
        <taxon>Ceratobasidiaceae</taxon>
        <taxon>Rhizoctonia</taxon>
        <taxon>Rhizoctonia solani AG-1</taxon>
    </lineage>
</organism>
<dbReference type="InterPro" id="IPR000537">
    <property type="entry name" value="UbiA_prenyltransferase"/>
</dbReference>
<sequence length="334" mass="35169">MVMNYGAITSYISSAALSPKPTPKQRFVMLVKSSRPPGWTFGPILYGIGVIHSGMIPKNIGALAVLTVQIITLSFPLCIIVFGINDIHDYKSDLLNPRKSITSLEGTILPPAHHEFVRKAAICSSAGIIAASMIPSFYVTSATDISASLQLNSPILSTAALVALGWVYSAPPLRLKEIPIIDSISNGVIVWLSCFVGFASARVLTGNLNWGLADIPTKGYVLGLVTASVHALGAAADIEADIASGQRTIATQIGRRGCAIIGAAAYAGALVAEATESSVSIFGLYLIGGLGIMLSACVNPSSTWVHRSFQGIVYWTVISSVVWFGARFSEILST</sequence>
<dbReference type="Pfam" id="PF01040">
    <property type="entry name" value="UbiA"/>
    <property type="match status" value="1"/>
</dbReference>
<dbReference type="GO" id="GO:0016020">
    <property type="term" value="C:membrane"/>
    <property type="evidence" value="ECO:0007669"/>
    <property type="project" value="UniProtKB-SubCell"/>
</dbReference>
<feature type="transmembrane region" description="Helical" evidence="5">
    <location>
        <begin position="120"/>
        <end position="139"/>
    </location>
</feature>
<dbReference type="STRING" id="1108050.A0A0B7FGA8"/>
<keyword evidence="4 5" id="KW-0472">Membrane</keyword>
<evidence type="ECO:0000313" key="7">
    <source>
        <dbReference type="Proteomes" id="UP000059188"/>
    </source>
</evidence>
<feature type="transmembrane region" description="Helical" evidence="5">
    <location>
        <begin position="62"/>
        <end position="84"/>
    </location>
</feature>
<feature type="transmembrane region" description="Helical" evidence="5">
    <location>
        <begin position="180"/>
        <end position="199"/>
    </location>
</feature>
<keyword evidence="7" id="KW-1185">Reference proteome</keyword>
<dbReference type="OrthoDB" id="2753389at2759"/>